<gene>
    <name evidence="1" type="ORF">S06H3_42986</name>
</gene>
<evidence type="ECO:0000313" key="1">
    <source>
        <dbReference type="EMBL" id="GAI43060.1"/>
    </source>
</evidence>
<comment type="caution">
    <text evidence="1">The sequence shown here is derived from an EMBL/GenBank/DDBJ whole genome shotgun (WGS) entry which is preliminary data.</text>
</comment>
<reference evidence="1" key="1">
    <citation type="journal article" date="2014" name="Front. Microbiol.">
        <title>High frequency of phylogenetically diverse reductive dehalogenase-homologous genes in deep subseafloor sedimentary metagenomes.</title>
        <authorList>
            <person name="Kawai M."/>
            <person name="Futagami T."/>
            <person name="Toyoda A."/>
            <person name="Takaki Y."/>
            <person name="Nishi S."/>
            <person name="Hori S."/>
            <person name="Arai W."/>
            <person name="Tsubouchi T."/>
            <person name="Morono Y."/>
            <person name="Uchiyama I."/>
            <person name="Ito T."/>
            <person name="Fujiyama A."/>
            <person name="Inagaki F."/>
            <person name="Takami H."/>
        </authorList>
    </citation>
    <scope>NUCLEOTIDE SEQUENCE</scope>
    <source>
        <strain evidence="1">Expedition CK06-06</strain>
    </source>
</reference>
<dbReference type="AlphaFoldDB" id="X1PW34"/>
<dbReference type="EMBL" id="BARV01026627">
    <property type="protein sequence ID" value="GAI43060.1"/>
    <property type="molecule type" value="Genomic_DNA"/>
</dbReference>
<organism evidence="1">
    <name type="scientific">marine sediment metagenome</name>
    <dbReference type="NCBI Taxonomy" id="412755"/>
    <lineage>
        <taxon>unclassified sequences</taxon>
        <taxon>metagenomes</taxon>
        <taxon>ecological metagenomes</taxon>
    </lineage>
</organism>
<name>X1PW34_9ZZZZ</name>
<protein>
    <submittedName>
        <fullName evidence="1">Uncharacterized protein</fullName>
    </submittedName>
</protein>
<sequence>MADEFYWVGTGANVEERAVPTAGKSIATGSYTGNGDVGRQITTGFKCSCVIIANTTDANQSGYIVPGGSVSQFSSPEEADGALHASDGFTVGHTAGRHLNLGGNSYRYWAISE</sequence>
<accession>X1PW34</accession>
<proteinExistence type="predicted"/>